<name>A0A1H0ZGH5_9ACTN</name>
<feature type="domain" description="Carbohydrate kinase PfkB" evidence="5">
    <location>
        <begin position="6"/>
        <end position="288"/>
    </location>
</feature>
<keyword evidence="4" id="KW-0119">Carbohydrate metabolism</keyword>
<evidence type="ECO:0000313" key="7">
    <source>
        <dbReference type="EMBL" id="SDQ26615.1"/>
    </source>
</evidence>
<dbReference type="InterPro" id="IPR004821">
    <property type="entry name" value="Cyt_trans-like"/>
</dbReference>
<dbReference type="InterPro" id="IPR029056">
    <property type="entry name" value="Ribokinase-like"/>
</dbReference>
<dbReference type="AlphaFoldDB" id="A0A1H0ZGH5"/>
<dbReference type="Gene3D" id="3.40.1190.20">
    <property type="match status" value="1"/>
</dbReference>
<evidence type="ECO:0000256" key="3">
    <source>
        <dbReference type="ARBA" id="ARBA00023268"/>
    </source>
</evidence>
<feature type="domain" description="Cytidyltransferase-like" evidence="6">
    <location>
        <begin position="325"/>
        <end position="416"/>
    </location>
</feature>
<dbReference type="InterPro" id="IPR050385">
    <property type="entry name" value="Archaeal_FAD_synthase"/>
</dbReference>
<dbReference type="STRING" id="995062.SAMN04489718_1036"/>
<protein>
    <submittedName>
        <fullName evidence="7">RfaE bifunctional protein, domain I/rfaE bifunctional protein, domain II</fullName>
    </submittedName>
</protein>
<keyword evidence="1" id="KW-0808">Transferase</keyword>
<keyword evidence="3" id="KW-0511">Multifunctional enzyme</keyword>
<reference evidence="8" key="1">
    <citation type="submission" date="2016-10" db="EMBL/GenBank/DDBJ databases">
        <authorList>
            <person name="Varghese N."/>
            <person name="Submissions S."/>
        </authorList>
    </citation>
    <scope>NUCLEOTIDE SEQUENCE [LARGE SCALE GENOMIC DNA]</scope>
    <source>
        <strain evidence="8">DSM 45459</strain>
    </source>
</reference>
<evidence type="ECO:0000259" key="6">
    <source>
        <dbReference type="Pfam" id="PF01467"/>
    </source>
</evidence>
<evidence type="ECO:0000259" key="5">
    <source>
        <dbReference type="Pfam" id="PF00294"/>
    </source>
</evidence>
<accession>A0A1H0ZGH5</accession>
<dbReference type="InterPro" id="IPR011611">
    <property type="entry name" value="PfkB_dom"/>
</dbReference>
<dbReference type="GO" id="GO:0016779">
    <property type="term" value="F:nucleotidyltransferase activity"/>
    <property type="evidence" value="ECO:0007669"/>
    <property type="project" value="UniProtKB-KW"/>
</dbReference>
<organism evidence="7 8">
    <name type="scientific">Actinopolyspora saharensis</name>
    <dbReference type="NCBI Taxonomy" id="995062"/>
    <lineage>
        <taxon>Bacteria</taxon>
        <taxon>Bacillati</taxon>
        <taxon>Actinomycetota</taxon>
        <taxon>Actinomycetes</taxon>
        <taxon>Actinopolysporales</taxon>
        <taxon>Actinopolysporaceae</taxon>
        <taxon>Actinopolyspora</taxon>
    </lineage>
</organism>
<keyword evidence="8" id="KW-1185">Reference proteome</keyword>
<dbReference type="RefSeq" id="WP_092521443.1">
    <property type="nucleotide sequence ID" value="NZ_FNKO01000001.1"/>
</dbReference>
<dbReference type="EMBL" id="FNKO01000001">
    <property type="protein sequence ID" value="SDQ26615.1"/>
    <property type="molecule type" value="Genomic_DNA"/>
</dbReference>
<evidence type="ECO:0000256" key="1">
    <source>
        <dbReference type="ARBA" id="ARBA00022679"/>
    </source>
</evidence>
<dbReference type="Gene3D" id="3.40.50.620">
    <property type="entry name" value="HUPs"/>
    <property type="match status" value="1"/>
</dbReference>
<dbReference type="PANTHER" id="PTHR43793:SF2">
    <property type="entry name" value="BIFUNCTIONAL PROTEIN HLDE"/>
    <property type="match status" value="1"/>
</dbReference>
<gene>
    <name evidence="7" type="ORF">SAMN04489718_1036</name>
</gene>
<dbReference type="SUPFAM" id="SSF53613">
    <property type="entry name" value="Ribokinase-like"/>
    <property type="match status" value="1"/>
</dbReference>
<sequence>MSPRPVLVVGDALLDVDVEGTTERSCPDAPAPVVDVTGRSVRPGGAGLSARLAAQEGGEVVVVTGLGRDAAGEQLGALLEHAATLLPLPFEGETPCKTRIRVSGRSLARVDTGDGGVPDRPPDERVLDALNHAGAVLVADYGRGTTRNARLRRALERLPSDVPLVWDPHPRGGEPVARSDLVVPNLSEARLFARAEQDPAVLGRTLRARWGCRAVAVTTGSEGAVLVPPRQGRASIPASPAAAGDVCGAGDSFATSTALALAAGSDFSAAVDTAVERAGRFVSGGGAGSVAVRDGNEHRRRASAGATVSDAVARVRAAGGTLVAAGGCFDLLHPGHVRLLERARSFGDALVVCVNSDASVRRIKGPERPILGQEDRVRLLRALEVVDAVVLFDESSPARLLGELRPDVWVKGQDHEGGAVPEAEVVAEYGGRTAFVPITEGHSTTRLLTTLRTAG</sequence>
<dbReference type="InterPro" id="IPR014729">
    <property type="entry name" value="Rossmann-like_a/b/a_fold"/>
</dbReference>
<dbReference type="Proteomes" id="UP000199301">
    <property type="component" value="Unassembled WGS sequence"/>
</dbReference>
<dbReference type="PANTHER" id="PTHR43793">
    <property type="entry name" value="FAD SYNTHASE"/>
    <property type="match status" value="1"/>
</dbReference>
<evidence type="ECO:0000256" key="4">
    <source>
        <dbReference type="ARBA" id="ARBA00023277"/>
    </source>
</evidence>
<dbReference type="NCBIfam" id="TIGR00125">
    <property type="entry name" value="cyt_tran_rel"/>
    <property type="match status" value="1"/>
</dbReference>
<dbReference type="Pfam" id="PF01467">
    <property type="entry name" value="CTP_transf_like"/>
    <property type="match status" value="1"/>
</dbReference>
<dbReference type="OrthoDB" id="9802794at2"/>
<dbReference type="SUPFAM" id="SSF52374">
    <property type="entry name" value="Nucleotidylyl transferase"/>
    <property type="match status" value="1"/>
</dbReference>
<evidence type="ECO:0000256" key="2">
    <source>
        <dbReference type="ARBA" id="ARBA00022695"/>
    </source>
</evidence>
<dbReference type="Pfam" id="PF00294">
    <property type="entry name" value="PfkB"/>
    <property type="match status" value="1"/>
</dbReference>
<proteinExistence type="predicted"/>
<keyword evidence="2" id="KW-0548">Nucleotidyltransferase</keyword>
<evidence type="ECO:0000313" key="8">
    <source>
        <dbReference type="Proteomes" id="UP000199301"/>
    </source>
</evidence>